<dbReference type="Pfam" id="PF02278">
    <property type="entry name" value="Lyase_8"/>
    <property type="match status" value="1"/>
</dbReference>
<dbReference type="InterPro" id="IPR008929">
    <property type="entry name" value="Chondroitin_lyas"/>
</dbReference>
<dbReference type="KEGG" id="brz:CFK38_06655"/>
<dbReference type="RefSeq" id="WP_096802375.1">
    <property type="nucleotide sequence ID" value="NZ_CP023563.1"/>
</dbReference>
<dbReference type="InterPro" id="IPR015176">
    <property type="entry name" value="Lyase_N"/>
</dbReference>
<dbReference type="GO" id="GO:0005576">
    <property type="term" value="C:extracellular region"/>
    <property type="evidence" value="ECO:0007669"/>
    <property type="project" value="InterPro"/>
</dbReference>
<evidence type="ECO:0000256" key="3">
    <source>
        <dbReference type="SAM" id="MobiDB-lite"/>
    </source>
</evidence>
<evidence type="ECO:0000256" key="2">
    <source>
        <dbReference type="ARBA" id="ARBA00023239"/>
    </source>
</evidence>
<dbReference type="InterPro" id="IPR039174">
    <property type="entry name" value="Chondroitin_ABC_lyase"/>
</dbReference>
<evidence type="ECO:0000259" key="5">
    <source>
        <dbReference type="Pfam" id="PF09092"/>
    </source>
</evidence>
<feature type="compositionally biased region" description="Acidic residues" evidence="3">
    <location>
        <begin position="1087"/>
        <end position="1130"/>
    </location>
</feature>
<dbReference type="InterPro" id="IPR008979">
    <property type="entry name" value="Galactose-bd-like_sf"/>
</dbReference>
<accession>A0A291GME8</accession>
<evidence type="ECO:0000259" key="4">
    <source>
        <dbReference type="Pfam" id="PF02278"/>
    </source>
</evidence>
<dbReference type="Gene3D" id="2.60.120.430">
    <property type="entry name" value="Galactose-binding lectin"/>
    <property type="match status" value="1"/>
</dbReference>
<dbReference type="Gene3D" id="2.60.220.10">
    <property type="entry name" value="Polysaccharide lyase family 8-like, C-terminal"/>
    <property type="match status" value="1"/>
</dbReference>
<dbReference type="PROSITE" id="PS51318">
    <property type="entry name" value="TAT"/>
    <property type="match status" value="1"/>
</dbReference>
<dbReference type="Gene3D" id="2.70.98.10">
    <property type="match status" value="1"/>
</dbReference>
<feature type="domain" description="Lyase N-terminal" evidence="5">
    <location>
        <begin position="89"/>
        <end position="239"/>
    </location>
</feature>
<dbReference type="InterPro" id="IPR003159">
    <property type="entry name" value="Lyase_8_central_dom"/>
</dbReference>
<dbReference type="SUPFAM" id="SSF74650">
    <property type="entry name" value="Galactose mutarotase-like"/>
    <property type="match status" value="1"/>
</dbReference>
<gene>
    <name evidence="7" type="ORF">CFK38_06655</name>
</gene>
<dbReference type="SUPFAM" id="SSF49863">
    <property type="entry name" value="Hyaluronate lyase-like, C-terminal domain"/>
    <property type="match status" value="1"/>
</dbReference>
<evidence type="ECO:0000256" key="1">
    <source>
        <dbReference type="ARBA" id="ARBA00006699"/>
    </source>
</evidence>
<comment type="similarity">
    <text evidence="1">Belongs to the polysaccharide lyase 8 family.</text>
</comment>
<dbReference type="InterPro" id="IPR011071">
    <property type="entry name" value="Lyase_8-like_C"/>
</dbReference>
<dbReference type="AlphaFoldDB" id="A0A291GME8"/>
<reference evidence="8" key="1">
    <citation type="submission" date="2017-09" db="EMBL/GenBank/DDBJ databases">
        <title>Brachybacterium sp. VM2412.</title>
        <authorList>
            <person name="Tak E.J."/>
            <person name="Bae J.-W."/>
        </authorList>
    </citation>
    <scope>NUCLEOTIDE SEQUENCE [LARGE SCALE GENOMIC DNA]</scope>
    <source>
        <strain evidence="8">VM2412</strain>
    </source>
</reference>
<sequence length="1130" mass="125182">MTDFPIANRRAADSSGCGATTHAHPAEKQAMGMALSRRGVLRGAAVLAGTAAIAPYTTTIAGAAPAEPVSAAVLETQLLGLDKPIYLLETTVPSTFSVSAGAMEISGAHAKVGRHSLRWDYRPGARLSVQNRLHLGTAEPTEVDHFAVWLYNETAVDGRLRLQFGRDSRVDAWKDVHLDFSGWRTVWLRYDRDLEGDPHQDMNRIWLVAPNESGTIWIDQLAPNVSVRPDRVTPDLQVPDVAPDLRNEPNFHWLGLHTYWQLQAEPGFDTGNVSSQEIDDAQKVYDRLLQRHQHERDYSAAALEALEQKFEKFGIPELADPNADGDALRPGSVGSFVYDKQLEVIPPDYRAAVIEISDGTKLRTLWDDLGLRTAQTWQTAHRDGDDAAARRSGQLVLRMMVHLLDQGWAAGSGQGTIHHLGYGIRSWVDALLLMEPLLRERGLWPRCSAALEWYVGTGRLTYDFDEQWHRSGLVDVLNTLLEGLLTTCFTADSWEEKVGRLRSFHSWIDHAHSYSPGLDGGYKVDGSIYHHNGPYTLYGRDGLTGSIPVLLDVAGTTFALSAAGQEVLTTALRHQMLLTNTLDYPLSLSGRHQNTRMNVRGLVNLHALLGRNPLDGSEGIDEYHASMFRRLVPADNPSSWMLKMDEQFAAEGIEEAAAPNGYWASPYGALGLSRQDEWQVSVRGHNRYIWSAEIYPLANRYGRYQTYGQITALTDTDDDAWSDIQGDNGITPSGYDWNFIPGTTTKTLPFDRLEVDLTGEIQSMVLTESRFGGAGVMAGHASLFGMEVKEHPDYDPTHTARISAFMVGDRVIALGSGVRNTDHENPTRTTLFQASPEVMAEPQDVRSGSGWVTDPAGNGYVVMAGPELTYGTGEQTTPNQDGRGEGSGVFALGYLDHGTAPHDSGYAYVLLVHGGEQRTAELAQQVQGHHGPIVIDQRNRVAHVVTDTESRVTAHTIFEPDTELVKGSIVRSTSRQALVLSRIVAKGRATAFSVTDPDLHLYRGRDEEQYDGDTYVGDESPYTRWWQHNESISTETEVVLRGRWRLENSEDGDQPAVNRVGGDTVVTITGQHGASVEFTLVRGGGEHDDDDDDREEDDREEDDERDDDDREEDDERDDEDRDDERDGEED</sequence>
<dbReference type="PANTHER" id="PTHR37322:SF3">
    <property type="entry name" value="CHONDROITIN SULFATE ABC EXOLYASE"/>
    <property type="match status" value="1"/>
</dbReference>
<dbReference type="Pfam" id="PF09092">
    <property type="entry name" value="Lyase_N"/>
    <property type="match status" value="1"/>
</dbReference>
<dbReference type="Proteomes" id="UP000218165">
    <property type="component" value="Chromosome"/>
</dbReference>
<dbReference type="InterPro" id="IPR015177">
    <property type="entry name" value="Lyase_catalyt"/>
</dbReference>
<proteinExistence type="inferred from homology"/>
<organism evidence="7 8">
    <name type="scientific">Brachybacterium vulturis</name>
    <dbReference type="NCBI Taxonomy" id="2017484"/>
    <lineage>
        <taxon>Bacteria</taxon>
        <taxon>Bacillati</taxon>
        <taxon>Actinomycetota</taxon>
        <taxon>Actinomycetes</taxon>
        <taxon>Micrococcales</taxon>
        <taxon>Dermabacteraceae</taxon>
        <taxon>Brachybacterium</taxon>
    </lineage>
</organism>
<dbReference type="GO" id="GO:0016837">
    <property type="term" value="F:carbon-oxygen lyase activity, acting on polysaccharides"/>
    <property type="evidence" value="ECO:0007669"/>
    <property type="project" value="UniProtKB-ARBA"/>
</dbReference>
<feature type="domain" description="Polysaccharide lyase family 8 central" evidence="4">
    <location>
        <begin position="673"/>
        <end position="911"/>
    </location>
</feature>
<dbReference type="OrthoDB" id="6394136at2"/>
<dbReference type="Gene3D" id="1.50.10.100">
    <property type="entry name" value="Chondroitin AC/alginate lyase"/>
    <property type="match status" value="1"/>
</dbReference>
<feature type="domain" description="Lyase catalytic" evidence="6">
    <location>
        <begin position="273"/>
        <end position="636"/>
    </location>
</feature>
<dbReference type="SUPFAM" id="SSF48230">
    <property type="entry name" value="Chondroitin AC/alginate lyase"/>
    <property type="match status" value="1"/>
</dbReference>
<feature type="region of interest" description="Disordered" evidence="3">
    <location>
        <begin position="1081"/>
        <end position="1130"/>
    </location>
</feature>
<keyword evidence="8" id="KW-1185">Reference proteome</keyword>
<evidence type="ECO:0000259" key="6">
    <source>
        <dbReference type="Pfam" id="PF09093"/>
    </source>
</evidence>
<dbReference type="SUPFAM" id="SSF49785">
    <property type="entry name" value="Galactose-binding domain-like"/>
    <property type="match status" value="1"/>
</dbReference>
<dbReference type="GO" id="GO:0005975">
    <property type="term" value="P:carbohydrate metabolic process"/>
    <property type="evidence" value="ECO:0007669"/>
    <property type="project" value="InterPro"/>
</dbReference>
<dbReference type="GO" id="GO:0030246">
    <property type="term" value="F:carbohydrate binding"/>
    <property type="evidence" value="ECO:0007669"/>
    <property type="project" value="InterPro"/>
</dbReference>
<dbReference type="InterPro" id="IPR011013">
    <property type="entry name" value="Gal_mutarotase_sf_dom"/>
</dbReference>
<dbReference type="EMBL" id="CP023563">
    <property type="protein sequence ID" value="ATG51240.1"/>
    <property type="molecule type" value="Genomic_DNA"/>
</dbReference>
<feature type="region of interest" description="Disordered" evidence="3">
    <location>
        <begin position="1"/>
        <end position="24"/>
    </location>
</feature>
<dbReference type="InterPro" id="IPR014718">
    <property type="entry name" value="GH-type_carb-bd"/>
</dbReference>
<dbReference type="PANTHER" id="PTHR37322">
    <property type="match status" value="1"/>
</dbReference>
<keyword evidence="2" id="KW-0456">Lyase</keyword>
<protein>
    <submittedName>
        <fullName evidence="7">Uncharacterized protein</fullName>
    </submittedName>
</protein>
<evidence type="ECO:0000313" key="7">
    <source>
        <dbReference type="EMBL" id="ATG51240.1"/>
    </source>
</evidence>
<dbReference type="GO" id="GO:0006027">
    <property type="term" value="P:glycosaminoglycan catabolic process"/>
    <property type="evidence" value="ECO:0007669"/>
    <property type="project" value="InterPro"/>
</dbReference>
<dbReference type="InterPro" id="IPR006311">
    <property type="entry name" value="TAT_signal"/>
</dbReference>
<dbReference type="Pfam" id="PF09093">
    <property type="entry name" value="Lyase_catalyt"/>
    <property type="match status" value="1"/>
</dbReference>
<name>A0A291GME8_9MICO</name>
<evidence type="ECO:0000313" key="8">
    <source>
        <dbReference type="Proteomes" id="UP000218165"/>
    </source>
</evidence>